<sequence length="266" mass="30305">MPHNHSLALRQQFLIDSIFSFGSVDLKTESAQQGLKIYQNNLLMTANRALTISYPVLNQLIGYEAMIALSRMLLQYAPPSEGDWGEWGKAMADLLAQTPLAREYPYLPDIARLEWLVWQSSRNMAPAPDTESLALLAEYHPDQILIELAQSLSVMQSLWPVQAIWQSHHSADQEGVNEAMLKRALAQQKTDHSYMLISLNHYKVSIRPVYANEYHWIQSIRQGVSLGELLDLYPGFDFATWLPVALHNGWISRLTAREQPCFPNEN</sequence>
<dbReference type="RefSeq" id="WP_182807871.1">
    <property type="nucleotide sequence ID" value="NZ_JACJFM010000005.1"/>
</dbReference>
<evidence type="ECO:0000313" key="2">
    <source>
        <dbReference type="EMBL" id="MBB1486088.1"/>
    </source>
</evidence>
<dbReference type="InterPro" id="IPR018640">
    <property type="entry name" value="DUF2063"/>
</dbReference>
<dbReference type="GO" id="GO:0003677">
    <property type="term" value="F:DNA binding"/>
    <property type="evidence" value="ECO:0007669"/>
    <property type="project" value="UniProtKB-KW"/>
</dbReference>
<name>A0A839IMA6_9GAMM</name>
<gene>
    <name evidence="2" type="ORF">H4O21_05660</name>
</gene>
<protein>
    <submittedName>
        <fullName evidence="2">Putative DNA-binding domain-containing protein</fullName>
    </submittedName>
</protein>
<feature type="domain" description="Putative DNA-binding" evidence="1">
    <location>
        <begin position="11"/>
        <end position="95"/>
    </location>
</feature>
<dbReference type="EMBL" id="JACJFM010000005">
    <property type="protein sequence ID" value="MBB1486088.1"/>
    <property type="molecule type" value="Genomic_DNA"/>
</dbReference>
<keyword evidence="3" id="KW-1185">Reference proteome</keyword>
<accession>A0A839IMA6</accession>
<evidence type="ECO:0000313" key="3">
    <source>
        <dbReference type="Proteomes" id="UP000565262"/>
    </source>
</evidence>
<keyword evidence="2" id="KW-0238">DNA-binding</keyword>
<dbReference type="Pfam" id="PF09836">
    <property type="entry name" value="DUF2063"/>
    <property type="match status" value="1"/>
</dbReference>
<dbReference type="AlphaFoldDB" id="A0A839IMA6"/>
<dbReference type="Proteomes" id="UP000565262">
    <property type="component" value="Unassembled WGS sequence"/>
</dbReference>
<evidence type="ECO:0000259" key="1">
    <source>
        <dbReference type="Pfam" id="PF09836"/>
    </source>
</evidence>
<proteinExistence type="predicted"/>
<reference evidence="2 3" key="1">
    <citation type="submission" date="2020-08" db="EMBL/GenBank/DDBJ databases">
        <title>Oceanospirillum sp. nov. isolated from marine sediment.</title>
        <authorList>
            <person name="Ji X."/>
        </authorList>
    </citation>
    <scope>NUCLEOTIDE SEQUENCE [LARGE SCALE GENOMIC DNA]</scope>
    <source>
        <strain evidence="2 3">D5</strain>
    </source>
</reference>
<organism evidence="2 3">
    <name type="scientific">Oceanospirillum sediminis</name>
    <dbReference type="NCBI Taxonomy" id="2760088"/>
    <lineage>
        <taxon>Bacteria</taxon>
        <taxon>Pseudomonadati</taxon>
        <taxon>Pseudomonadota</taxon>
        <taxon>Gammaproteobacteria</taxon>
        <taxon>Oceanospirillales</taxon>
        <taxon>Oceanospirillaceae</taxon>
        <taxon>Oceanospirillum</taxon>
    </lineage>
</organism>
<comment type="caution">
    <text evidence="2">The sequence shown here is derived from an EMBL/GenBank/DDBJ whole genome shotgun (WGS) entry which is preliminary data.</text>
</comment>